<dbReference type="SUPFAM" id="SSF47473">
    <property type="entry name" value="EF-hand"/>
    <property type="match status" value="1"/>
</dbReference>
<keyword evidence="5" id="KW-1185">Reference proteome</keyword>
<dbReference type="Proteomes" id="UP001165060">
    <property type="component" value="Unassembled WGS sequence"/>
</dbReference>
<feature type="domain" description="EF-hand" evidence="3">
    <location>
        <begin position="107"/>
        <end position="142"/>
    </location>
</feature>
<feature type="domain" description="EF-hand" evidence="3">
    <location>
        <begin position="28"/>
        <end position="63"/>
    </location>
</feature>
<dbReference type="EMBL" id="BRYB01006461">
    <property type="protein sequence ID" value="GMI58181.1"/>
    <property type="molecule type" value="Genomic_DNA"/>
</dbReference>
<name>A0ABQ6NCV0_9STRA</name>
<evidence type="ECO:0000313" key="4">
    <source>
        <dbReference type="EMBL" id="GMI58181.1"/>
    </source>
</evidence>
<evidence type="ECO:0000256" key="1">
    <source>
        <dbReference type="ARBA" id="ARBA00022837"/>
    </source>
</evidence>
<accession>A0ABQ6NCV0</accession>
<dbReference type="PROSITE" id="PS50222">
    <property type="entry name" value="EF_HAND_2"/>
    <property type="match status" value="2"/>
</dbReference>
<dbReference type="InterPro" id="IPR018247">
    <property type="entry name" value="EF_Hand_1_Ca_BS"/>
</dbReference>
<protein>
    <recommendedName>
        <fullName evidence="3">EF-hand domain-containing protein</fullName>
    </recommendedName>
</protein>
<gene>
    <name evidence="4" type="ORF">TeGR_g12621</name>
</gene>
<feature type="compositionally biased region" description="Low complexity" evidence="2">
    <location>
        <begin position="189"/>
        <end position="199"/>
    </location>
</feature>
<comment type="caution">
    <text evidence="4">The sequence shown here is derived from an EMBL/GenBank/DDBJ whole genome shotgun (WGS) entry which is preliminary data.</text>
</comment>
<sequence>MLAASDPPSNYNSFTNLNNGYANVTKGDNASRLNLLFSVFDLDGSDTLDKAEVALLIKSVIKSFHAAAVATEGAGGTSIAQQAKMMKAKEAASKIDPAKLAKQFDKEVEKTVTQLFKVCDKNGDGNIDRAEFMNVLSDSTACPEVVKILKLYEGGALKQWNQLGQLIEVNGKKPTEDEYKYTAEAITSPASPAATSGGADKAASPAPGCAQQ</sequence>
<evidence type="ECO:0000259" key="3">
    <source>
        <dbReference type="PROSITE" id="PS50222"/>
    </source>
</evidence>
<evidence type="ECO:0000256" key="2">
    <source>
        <dbReference type="SAM" id="MobiDB-lite"/>
    </source>
</evidence>
<dbReference type="InterPro" id="IPR002048">
    <property type="entry name" value="EF_hand_dom"/>
</dbReference>
<evidence type="ECO:0000313" key="5">
    <source>
        <dbReference type="Proteomes" id="UP001165060"/>
    </source>
</evidence>
<organism evidence="4 5">
    <name type="scientific">Tetraparma gracilis</name>
    <dbReference type="NCBI Taxonomy" id="2962635"/>
    <lineage>
        <taxon>Eukaryota</taxon>
        <taxon>Sar</taxon>
        <taxon>Stramenopiles</taxon>
        <taxon>Ochrophyta</taxon>
        <taxon>Bolidophyceae</taxon>
        <taxon>Parmales</taxon>
        <taxon>Triparmaceae</taxon>
        <taxon>Tetraparma</taxon>
    </lineage>
</organism>
<reference evidence="4 5" key="1">
    <citation type="journal article" date="2023" name="Commun. Biol.">
        <title>Genome analysis of Parmales, the sister group of diatoms, reveals the evolutionary specialization of diatoms from phago-mixotrophs to photoautotrophs.</title>
        <authorList>
            <person name="Ban H."/>
            <person name="Sato S."/>
            <person name="Yoshikawa S."/>
            <person name="Yamada K."/>
            <person name="Nakamura Y."/>
            <person name="Ichinomiya M."/>
            <person name="Sato N."/>
            <person name="Blanc-Mathieu R."/>
            <person name="Endo H."/>
            <person name="Kuwata A."/>
            <person name="Ogata H."/>
        </authorList>
    </citation>
    <scope>NUCLEOTIDE SEQUENCE [LARGE SCALE GENOMIC DNA]</scope>
</reference>
<dbReference type="SMART" id="SM00054">
    <property type="entry name" value="EFh"/>
    <property type="match status" value="2"/>
</dbReference>
<proteinExistence type="predicted"/>
<dbReference type="Gene3D" id="1.10.238.10">
    <property type="entry name" value="EF-hand"/>
    <property type="match status" value="1"/>
</dbReference>
<dbReference type="InterPro" id="IPR011992">
    <property type="entry name" value="EF-hand-dom_pair"/>
</dbReference>
<keyword evidence="1" id="KW-0106">Calcium</keyword>
<dbReference type="PROSITE" id="PS00018">
    <property type="entry name" value="EF_HAND_1"/>
    <property type="match status" value="2"/>
</dbReference>
<dbReference type="Pfam" id="PF13405">
    <property type="entry name" value="EF-hand_6"/>
    <property type="match status" value="1"/>
</dbReference>
<feature type="region of interest" description="Disordered" evidence="2">
    <location>
        <begin position="189"/>
        <end position="212"/>
    </location>
</feature>